<proteinExistence type="predicted"/>
<dbReference type="EMBL" id="JBBPHU010000005">
    <property type="protein sequence ID" value="KAK7517448.1"/>
    <property type="molecule type" value="Genomic_DNA"/>
</dbReference>
<dbReference type="Proteomes" id="UP001363622">
    <property type="component" value="Unassembled WGS sequence"/>
</dbReference>
<feature type="domain" description="RWD" evidence="1">
    <location>
        <begin position="22"/>
        <end position="124"/>
    </location>
</feature>
<dbReference type="Pfam" id="PF06544">
    <property type="entry name" value="Prp3_C"/>
    <property type="match status" value="1"/>
</dbReference>
<dbReference type="SMART" id="SM00591">
    <property type="entry name" value="RWD"/>
    <property type="match status" value="1"/>
</dbReference>
<evidence type="ECO:0000313" key="3">
    <source>
        <dbReference type="Proteomes" id="UP001363622"/>
    </source>
</evidence>
<organism evidence="2 3">
    <name type="scientific">Phyllosticta citriasiana</name>
    <dbReference type="NCBI Taxonomy" id="595635"/>
    <lineage>
        <taxon>Eukaryota</taxon>
        <taxon>Fungi</taxon>
        <taxon>Dikarya</taxon>
        <taxon>Ascomycota</taxon>
        <taxon>Pezizomycotina</taxon>
        <taxon>Dothideomycetes</taxon>
        <taxon>Dothideomycetes incertae sedis</taxon>
        <taxon>Botryosphaeriales</taxon>
        <taxon>Phyllostictaceae</taxon>
        <taxon>Phyllosticta</taxon>
    </lineage>
</organism>
<dbReference type="InterPro" id="IPR017359">
    <property type="entry name" value="Phi-like"/>
</dbReference>
<dbReference type="PROSITE" id="PS50908">
    <property type="entry name" value="RWD"/>
    <property type="match status" value="1"/>
</dbReference>
<dbReference type="CDD" id="cd24163">
    <property type="entry name" value="RWDD2_C"/>
    <property type="match status" value="1"/>
</dbReference>
<keyword evidence="3" id="KW-1185">Reference proteome</keyword>
<gene>
    <name evidence="2" type="ORF">IWZ03DRAFT_171850</name>
</gene>
<reference evidence="2 3" key="1">
    <citation type="submission" date="2024-04" db="EMBL/GenBank/DDBJ databases">
        <title>Phyllosticta paracitricarpa is synonymous to the EU quarantine fungus P. citricarpa based on phylogenomic analyses.</title>
        <authorList>
            <consortium name="Lawrence Berkeley National Laboratory"/>
            <person name="Van Ingen-Buijs V.A."/>
            <person name="Van Westerhoven A.C."/>
            <person name="Haridas S."/>
            <person name="Skiadas P."/>
            <person name="Martin F."/>
            <person name="Groenewald J.Z."/>
            <person name="Crous P.W."/>
            <person name="Seidl M.F."/>
        </authorList>
    </citation>
    <scope>NUCLEOTIDE SEQUENCE [LARGE SCALE GENOMIC DNA]</scope>
    <source>
        <strain evidence="2 3">CBS 123371</strain>
    </source>
</reference>
<protein>
    <recommendedName>
        <fullName evidence="1">RWD domain-containing protein</fullName>
    </recommendedName>
</protein>
<dbReference type="PANTHER" id="PTHR15955:SF8">
    <property type="entry name" value="RWD DOMAIN-CONTAINING PROTEIN 2B-RELATED"/>
    <property type="match status" value="1"/>
</dbReference>
<dbReference type="InterPro" id="IPR006575">
    <property type="entry name" value="RWD_dom"/>
</dbReference>
<evidence type="ECO:0000259" key="1">
    <source>
        <dbReference type="PROSITE" id="PS50908"/>
    </source>
</evidence>
<accession>A0ABR1KNG2</accession>
<dbReference type="InterPro" id="IPR016135">
    <property type="entry name" value="UBQ-conjugating_enzyme/RWD"/>
</dbReference>
<dbReference type="Gene3D" id="3.10.110.10">
    <property type="entry name" value="Ubiquitin Conjugating Enzyme"/>
    <property type="match status" value="1"/>
</dbReference>
<sequence>MGSDAQHGHVFDASENRERQRNEIALLESMYPEEFLMIKDAQSLEEEIEFEIKVDASHTLSFIMPASYPESSHPQVFLSFGEDIENDERRHFRAILRDIIQKQELGIECVDLIIGDLRLALEDVKVACDHALKSASKHSNEGPNVHEPEGLRVVLWMHHLLATSKRRAIMQMSRESRLAGYSRPGYPGSVYVEGEADNVRSFVDELKTMRWQAIQERASESCPMSALTLISAGMKGIQEVQGLGEMAEGLKSHGEKGSEVASFYLESMKIK</sequence>
<dbReference type="InterPro" id="IPR059181">
    <property type="entry name" value="RWDD2A-B_C"/>
</dbReference>
<evidence type="ECO:0000313" key="2">
    <source>
        <dbReference type="EMBL" id="KAK7517448.1"/>
    </source>
</evidence>
<dbReference type="PANTHER" id="PTHR15955">
    <property type="entry name" value="RWD DOMAIN CONTAINING PROTEIN 2"/>
    <property type="match status" value="1"/>
</dbReference>
<dbReference type="Pfam" id="PF05773">
    <property type="entry name" value="RWD"/>
    <property type="match status" value="1"/>
</dbReference>
<name>A0ABR1KNG2_9PEZI</name>
<comment type="caution">
    <text evidence="2">The sequence shown here is derived from an EMBL/GenBank/DDBJ whole genome shotgun (WGS) entry which is preliminary data.</text>
</comment>
<dbReference type="InterPro" id="IPR010541">
    <property type="entry name" value="Prp3_C"/>
</dbReference>
<dbReference type="SUPFAM" id="SSF54495">
    <property type="entry name" value="UBC-like"/>
    <property type="match status" value="1"/>
</dbReference>